<feature type="binding site" evidence="5">
    <location>
        <begin position="85"/>
        <end position="87"/>
    </location>
    <ligand>
        <name>substrate</name>
    </ligand>
</feature>
<protein>
    <recommendedName>
        <fullName evidence="5">Isoprenyl transferase</fullName>
        <ecNumber evidence="5">2.5.1.-</ecNumber>
    </recommendedName>
</protein>
<gene>
    <name evidence="6" type="ORF">ETSY1_21060</name>
</gene>
<dbReference type="HAMAP" id="MF_01139">
    <property type="entry name" value="ISPT"/>
    <property type="match status" value="1"/>
</dbReference>
<dbReference type="PANTHER" id="PTHR10291">
    <property type="entry name" value="DEHYDRODOLICHYL DIPHOSPHATE SYNTHASE FAMILY MEMBER"/>
    <property type="match status" value="1"/>
</dbReference>
<dbReference type="CDD" id="cd00475">
    <property type="entry name" value="Cis_IPPS"/>
    <property type="match status" value="1"/>
</dbReference>
<dbReference type="GO" id="GO:0016094">
    <property type="term" value="P:polyprenol biosynthetic process"/>
    <property type="evidence" value="ECO:0007669"/>
    <property type="project" value="TreeGrafter"/>
</dbReference>
<dbReference type="PATRIC" id="fig|1429438.4.peg.4080"/>
<feature type="binding site" evidence="5">
    <location>
        <begin position="217"/>
        <end position="219"/>
    </location>
    <ligand>
        <name>substrate</name>
    </ligand>
</feature>
<dbReference type="AlphaFoldDB" id="W4LID2"/>
<dbReference type="GO" id="GO:0045547">
    <property type="term" value="F:ditrans,polycis-polyprenyl diphosphate synthase [(2E,6E)-farnesyl diphosphate specific] activity"/>
    <property type="evidence" value="ECO:0007669"/>
    <property type="project" value="TreeGrafter"/>
</dbReference>
<dbReference type="InterPro" id="IPR001441">
    <property type="entry name" value="UPP_synth-like"/>
</dbReference>
<name>W4LID2_ENTF1</name>
<feature type="binding site" evidence="5">
    <location>
        <begin position="41"/>
        <end position="44"/>
    </location>
    <ligand>
        <name>substrate</name>
    </ligand>
</feature>
<dbReference type="GO" id="GO:0033850">
    <property type="term" value="F:Z-farnesyl diphosphate synthase activity"/>
    <property type="evidence" value="ECO:0007669"/>
    <property type="project" value="UniProtKB-ARBA"/>
</dbReference>
<feature type="binding site" evidence="5">
    <location>
        <position position="92"/>
    </location>
    <ligand>
        <name>substrate</name>
    </ligand>
</feature>
<feature type="binding site" evidence="5">
    <location>
        <position position="45"/>
    </location>
    <ligand>
        <name>substrate</name>
    </ligand>
</feature>
<organism evidence="6 7">
    <name type="scientific">Entotheonella factor</name>
    <dbReference type="NCBI Taxonomy" id="1429438"/>
    <lineage>
        <taxon>Bacteria</taxon>
        <taxon>Pseudomonadati</taxon>
        <taxon>Nitrospinota/Tectimicrobiota group</taxon>
        <taxon>Candidatus Tectimicrobiota</taxon>
        <taxon>Candidatus Entotheonellia</taxon>
        <taxon>Candidatus Entotheonellales</taxon>
        <taxon>Candidatus Entotheonellaceae</taxon>
        <taxon>Candidatus Entotheonella</taxon>
    </lineage>
</organism>
<comment type="caution">
    <text evidence="5">Lacks conserved residue(s) required for the propagation of feature annotation.</text>
</comment>
<dbReference type="EMBL" id="AZHW01000610">
    <property type="protein sequence ID" value="ETW97848.1"/>
    <property type="molecule type" value="Genomic_DNA"/>
</dbReference>
<dbReference type="FunFam" id="3.40.1180.10:FF:000003">
    <property type="entry name" value="Isoprenyl transferase 2"/>
    <property type="match status" value="1"/>
</dbReference>
<evidence type="ECO:0000256" key="3">
    <source>
        <dbReference type="ARBA" id="ARBA00022842"/>
    </source>
</evidence>
<feature type="binding site" evidence="5">
    <location>
        <position position="230"/>
    </location>
    <ligand>
        <name>Mg(2+)</name>
        <dbReference type="ChEBI" id="CHEBI:18420"/>
    </ligand>
</feature>
<dbReference type="Gene3D" id="3.40.1180.10">
    <property type="entry name" value="Decaprenyl diphosphate synthase-like"/>
    <property type="match status" value="1"/>
</dbReference>
<evidence type="ECO:0000313" key="6">
    <source>
        <dbReference type="EMBL" id="ETW97848.1"/>
    </source>
</evidence>
<comment type="caution">
    <text evidence="6">The sequence shown here is derived from an EMBL/GenBank/DDBJ whole genome shotgun (WGS) entry which is preliminary data.</text>
</comment>
<dbReference type="Proteomes" id="UP000019141">
    <property type="component" value="Unassembled WGS sequence"/>
</dbReference>
<feature type="binding site" evidence="5">
    <location>
        <position position="57"/>
    </location>
    <ligand>
        <name>substrate</name>
    </ligand>
</feature>
<dbReference type="Pfam" id="PF01255">
    <property type="entry name" value="Prenyltransf"/>
    <property type="match status" value="1"/>
</dbReference>
<keyword evidence="2 5" id="KW-0479">Metal-binding</keyword>
<dbReference type="InterPro" id="IPR018520">
    <property type="entry name" value="UPP_synth-like_CS"/>
</dbReference>
<dbReference type="PANTHER" id="PTHR10291:SF43">
    <property type="entry name" value="DEHYDRODOLICHYL DIPHOSPHATE SYNTHASE COMPLEX SUBUNIT DHDDS"/>
    <property type="match status" value="1"/>
</dbReference>
<dbReference type="PROSITE" id="PS01066">
    <property type="entry name" value="UPP_SYNTHASE"/>
    <property type="match status" value="1"/>
</dbReference>
<comment type="function">
    <text evidence="5">Catalyzes the condensation of isopentenyl diphosphate (IPP) with allylic pyrophosphates generating different type of terpenoids.</text>
</comment>
<comment type="subunit">
    <text evidence="5">Homodimer.</text>
</comment>
<accession>W4LID2</accession>
<dbReference type="NCBIfam" id="TIGR00055">
    <property type="entry name" value="uppS"/>
    <property type="match status" value="1"/>
</dbReference>
<feature type="binding site" evidence="5">
    <location>
        <position position="53"/>
    </location>
    <ligand>
        <name>substrate</name>
    </ligand>
</feature>
<dbReference type="EC" id="2.5.1.-" evidence="5"/>
<sequence>MTNDSSHRRFEGGFGLIYDRYLTNKLKRGPLPDHIAIIMDGNRRFALAGGLARQEGHRIGKEKVREVMRWCRDSGIKYLTVYALSTENMTSRSPEELETLYSLYESGFLELADDYEIHRDRVRCRAMGQLYLLPPRVKQAIEKAQTATKDYDDLVFTVCLAYGGRQELVDAIKGILTDHDNGKISLEDISEELVSQYLYTSGIPDPDLVIRTSGEERVSNFLLWQLAYSELCFIDVHWPAFRKRDFLRTLRMYQGRQRRYGN</sequence>
<dbReference type="GO" id="GO:0000287">
    <property type="term" value="F:magnesium ion binding"/>
    <property type="evidence" value="ECO:0007669"/>
    <property type="project" value="UniProtKB-UniRule"/>
</dbReference>
<dbReference type="InterPro" id="IPR036424">
    <property type="entry name" value="UPP_synth-like_sf"/>
</dbReference>
<dbReference type="HOGENOM" id="CLU_038505_1_1_7"/>
<keyword evidence="7" id="KW-1185">Reference proteome</keyword>
<evidence type="ECO:0000256" key="1">
    <source>
        <dbReference type="ARBA" id="ARBA00022679"/>
    </source>
</evidence>
<evidence type="ECO:0000256" key="2">
    <source>
        <dbReference type="ARBA" id="ARBA00022723"/>
    </source>
</evidence>
<comment type="similarity">
    <text evidence="4">Belongs to the UPP synthase family. Z-FPP synthase subfamily.</text>
</comment>
<evidence type="ECO:0000256" key="5">
    <source>
        <dbReference type="HAMAP-Rule" id="MF_01139"/>
    </source>
</evidence>
<proteinExistence type="inferred from homology"/>
<reference evidence="6 7" key="1">
    <citation type="journal article" date="2014" name="Nature">
        <title>An environmental bacterial taxon with a large and distinct metabolic repertoire.</title>
        <authorList>
            <person name="Wilson M.C."/>
            <person name="Mori T."/>
            <person name="Ruckert C."/>
            <person name="Uria A.R."/>
            <person name="Helf M.J."/>
            <person name="Takada K."/>
            <person name="Gernert C."/>
            <person name="Steffens U.A."/>
            <person name="Heycke N."/>
            <person name="Schmitt S."/>
            <person name="Rinke C."/>
            <person name="Helfrich E.J."/>
            <person name="Brachmann A.O."/>
            <person name="Gurgui C."/>
            <person name="Wakimoto T."/>
            <person name="Kracht M."/>
            <person name="Crusemann M."/>
            <person name="Hentschel U."/>
            <person name="Abe I."/>
            <person name="Matsunaga S."/>
            <person name="Kalinowski J."/>
            <person name="Takeyama H."/>
            <person name="Piel J."/>
        </authorList>
    </citation>
    <scope>NUCLEOTIDE SEQUENCE [LARGE SCALE GENOMIC DNA]</scope>
    <source>
        <strain evidence="7">TSY1</strain>
    </source>
</reference>
<evidence type="ECO:0000313" key="7">
    <source>
        <dbReference type="Proteomes" id="UP000019141"/>
    </source>
</evidence>
<feature type="binding site" evidence="5">
    <location>
        <position position="40"/>
    </location>
    <ligand>
        <name>Mg(2+)</name>
        <dbReference type="ChEBI" id="CHEBI:18420"/>
    </ligand>
</feature>
<feature type="active site" evidence="5">
    <location>
        <position position="40"/>
    </location>
</feature>
<dbReference type="SUPFAM" id="SSF64005">
    <property type="entry name" value="Undecaprenyl diphosphate synthase"/>
    <property type="match status" value="1"/>
</dbReference>
<evidence type="ECO:0000256" key="4">
    <source>
        <dbReference type="ARBA" id="ARBA00038453"/>
    </source>
</evidence>
<comment type="cofactor">
    <cofactor evidence="5">
        <name>Mg(2+)</name>
        <dbReference type="ChEBI" id="CHEBI:18420"/>
    </cofactor>
    <text evidence="5">Binds 2 magnesium ions per subunit.</text>
</comment>
<keyword evidence="3 5" id="KW-0460">Magnesium</keyword>
<feature type="active site" description="Proton acceptor" evidence="5">
    <location>
        <position position="88"/>
    </location>
</feature>
<feature type="binding site" evidence="5">
    <location>
        <position position="211"/>
    </location>
    <ligand>
        <name>substrate</name>
    </ligand>
</feature>
<keyword evidence="1 5" id="KW-0808">Transferase</keyword>